<dbReference type="InterPro" id="IPR001096">
    <property type="entry name" value="Peptidase_C13"/>
</dbReference>
<dbReference type="InterPro" id="IPR046427">
    <property type="entry name" value="Legumain_prodom_sf"/>
</dbReference>
<comment type="similarity">
    <text evidence="1">Belongs to the peptidase C13 family.</text>
</comment>
<dbReference type="RefSeq" id="XP_056689419.1">
    <property type="nucleotide sequence ID" value="XM_056833441.1"/>
</dbReference>
<keyword evidence="4" id="KW-1185">Reference proteome</keyword>
<evidence type="ECO:0000256" key="2">
    <source>
        <dbReference type="SAM" id="Phobius"/>
    </source>
</evidence>
<dbReference type="Gene3D" id="1.10.132.130">
    <property type="match status" value="1"/>
</dbReference>
<evidence type="ECO:0000259" key="3">
    <source>
        <dbReference type="Pfam" id="PF20985"/>
    </source>
</evidence>
<evidence type="ECO:0000313" key="6">
    <source>
        <dbReference type="RefSeq" id="XP_056689420.1"/>
    </source>
</evidence>
<reference evidence="4" key="1">
    <citation type="journal article" date="2021" name="Nat. Commun.">
        <title>Genomic analyses provide insights into spinach domestication and the genetic basis of agronomic traits.</title>
        <authorList>
            <person name="Cai X."/>
            <person name="Sun X."/>
            <person name="Xu C."/>
            <person name="Sun H."/>
            <person name="Wang X."/>
            <person name="Ge C."/>
            <person name="Zhang Z."/>
            <person name="Wang Q."/>
            <person name="Fei Z."/>
            <person name="Jiao C."/>
            <person name="Wang Q."/>
        </authorList>
    </citation>
    <scope>NUCLEOTIDE SEQUENCE [LARGE SCALE GENOMIC DNA]</scope>
    <source>
        <strain evidence="4">cv. Varoflay</strain>
    </source>
</reference>
<keyword evidence="2" id="KW-0812">Transmembrane</keyword>
<proteinExistence type="inferred from homology"/>
<name>A0ABM3R1B7_SPIOL</name>
<dbReference type="GeneID" id="130464060"/>
<organism evidence="4 6">
    <name type="scientific">Spinacia oleracea</name>
    <name type="common">Spinach</name>
    <dbReference type="NCBI Taxonomy" id="3562"/>
    <lineage>
        <taxon>Eukaryota</taxon>
        <taxon>Viridiplantae</taxon>
        <taxon>Streptophyta</taxon>
        <taxon>Embryophyta</taxon>
        <taxon>Tracheophyta</taxon>
        <taxon>Spermatophyta</taxon>
        <taxon>Magnoliopsida</taxon>
        <taxon>eudicotyledons</taxon>
        <taxon>Gunneridae</taxon>
        <taxon>Pentapetalae</taxon>
        <taxon>Caryophyllales</taxon>
        <taxon>Chenopodiaceae</taxon>
        <taxon>Chenopodioideae</taxon>
        <taxon>Anserineae</taxon>
        <taxon>Spinacia</taxon>
    </lineage>
</organism>
<feature type="transmembrane region" description="Helical" evidence="2">
    <location>
        <begin position="32"/>
        <end position="49"/>
    </location>
</feature>
<accession>A0ABM3R1B7</accession>
<sequence>MGFFPKKPLKLLMSLAALAILGCLLKKLLKMFLTLVAFAIVGYGFTLFLKYPDSDLSKEFLSILNSDTLVSDSGHKHSMFPDSGYKHHTIDYNKLPYAEVEKAPEESVEQKQAQTNLDYEFSKWKHADCTFVEIAKSLFGDENGYQMNTTNSSHRDLDCVKKLYATYESVCGPVDPYVLYYSMAFLNVCDAGFLSKFKRVASQVCSSKCSTNI</sequence>
<dbReference type="Pfam" id="PF20985">
    <property type="entry name" value="Legum_prodom"/>
    <property type="match status" value="1"/>
</dbReference>
<dbReference type="PANTHER" id="PTHR12000">
    <property type="entry name" value="HEMOGLOBINASE FAMILY MEMBER"/>
    <property type="match status" value="1"/>
</dbReference>
<dbReference type="Proteomes" id="UP000813463">
    <property type="component" value="Chromosome 6"/>
</dbReference>
<gene>
    <name evidence="5 6" type="primary">LOC130464060</name>
</gene>
<protein>
    <submittedName>
        <fullName evidence="5 6">Vacuolar-processing enzyme-like</fullName>
    </submittedName>
</protein>
<dbReference type="PANTHER" id="PTHR12000:SF50">
    <property type="entry name" value="VACUOLAR-PROCESSING ENZYME GAMMA-ISOZYME"/>
    <property type="match status" value="1"/>
</dbReference>
<feature type="domain" description="Legumain prodomain" evidence="3">
    <location>
        <begin position="117"/>
        <end position="205"/>
    </location>
</feature>
<keyword evidence="2" id="KW-0472">Membrane</keyword>
<evidence type="ECO:0000256" key="1">
    <source>
        <dbReference type="ARBA" id="ARBA00009941"/>
    </source>
</evidence>
<dbReference type="PROSITE" id="PS51257">
    <property type="entry name" value="PROKAR_LIPOPROTEIN"/>
    <property type="match status" value="1"/>
</dbReference>
<dbReference type="RefSeq" id="XP_056689420.1">
    <property type="nucleotide sequence ID" value="XM_056833442.1"/>
</dbReference>
<evidence type="ECO:0000313" key="5">
    <source>
        <dbReference type="RefSeq" id="XP_056689419.1"/>
    </source>
</evidence>
<dbReference type="InterPro" id="IPR048501">
    <property type="entry name" value="Legum_prodom"/>
</dbReference>
<reference evidence="5 6" key="2">
    <citation type="submission" date="2025-05" db="UniProtKB">
        <authorList>
            <consortium name="RefSeq"/>
        </authorList>
    </citation>
    <scope>IDENTIFICATION</scope>
    <source>
        <tissue evidence="5 6">Leaf</tissue>
    </source>
</reference>
<evidence type="ECO:0000313" key="4">
    <source>
        <dbReference type="Proteomes" id="UP000813463"/>
    </source>
</evidence>
<keyword evidence="2" id="KW-1133">Transmembrane helix</keyword>